<dbReference type="Gene3D" id="1.10.1000.11">
    <property type="entry name" value="Arf Nucleotide-binding Site Opener,domain 2"/>
    <property type="match status" value="1"/>
</dbReference>
<dbReference type="Pfam" id="PF01369">
    <property type="entry name" value="Sec7"/>
    <property type="match status" value="1"/>
</dbReference>
<evidence type="ECO:0000313" key="10">
    <source>
        <dbReference type="Proteomes" id="UP000009046"/>
    </source>
</evidence>
<dbReference type="EnsemblMetazoa" id="PHUM029790-RA">
    <property type="protein sequence ID" value="PHUM029790-PA"/>
    <property type="gene ID" value="PHUM029790"/>
</dbReference>
<dbReference type="SUPFAM" id="SSF50729">
    <property type="entry name" value="PH domain-like"/>
    <property type="match status" value="1"/>
</dbReference>
<dbReference type="eggNOG" id="KOG0931">
    <property type="taxonomic scope" value="Eukaryota"/>
</dbReference>
<evidence type="ECO:0000256" key="1">
    <source>
        <dbReference type="ARBA" id="ARBA00004496"/>
    </source>
</evidence>
<dbReference type="SUPFAM" id="SSF48425">
    <property type="entry name" value="Sec7 domain"/>
    <property type="match status" value="1"/>
</dbReference>
<dbReference type="FunFam" id="2.30.29.30:FF:000004">
    <property type="entry name" value="IQ motif and SEC7 domain-containing protein 1"/>
    <property type="match status" value="1"/>
</dbReference>
<reference evidence="9" key="3">
    <citation type="submission" date="2021-02" db="UniProtKB">
        <authorList>
            <consortium name="EnsemblMetazoa"/>
        </authorList>
    </citation>
    <scope>IDENTIFICATION</scope>
    <source>
        <strain evidence="9">USDA</strain>
    </source>
</reference>
<feature type="compositionally biased region" description="Low complexity" evidence="6">
    <location>
        <begin position="271"/>
        <end position="286"/>
    </location>
</feature>
<dbReference type="FunFam" id="1.10.1000.11:FF:000009">
    <property type="entry name" value="IQ motif and SEC7 domain-containing protein"/>
    <property type="match status" value="1"/>
</dbReference>
<dbReference type="SMART" id="SM00222">
    <property type="entry name" value="Sec7"/>
    <property type="match status" value="1"/>
</dbReference>
<proteinExistence type="inferred from homology"/>
<evidence type="ECO:0000256" key="4">
    <source>
        <dbReference type="ARBA" id="ARBA00022553"/>
    </source>
</evidence>
<dbReference type="CTD" id="8232258"/>
<evidence type="ECO:0000256" key="6">
    <source>
        <dbReference type="SAM" id="MobiDB-lite"/>
    </source>
</evidence>
<feature type="domain" description="SEC7" evidence="7">
    <location>
        <begin position="348"/>
        <end position="541"/>
    </location>
</feature>
<dbReference type="Gene3D" id="1.10.220.20">
    <property type="match status" value="1"/>
</dbReference>
<gene>
    <name evidence="9" type="primary">8232258</name>
    <name evidence="8" type="ORF">Phum_PHUM029790</name>
</gene>
<dbReference type="InterPro" id="IPR000904">
    <property type="entry name" value="Sec7_dom"/>
</dbReference>
<dbReference type="Proteomes" id="UP000009046">
    <property type="component" value="Unassembled WGS sequence"/>
</dbReference>
<feature type="region of interest" description="Disordered" evidence="6">
    <location>
        <begin position="97"/>
        <end position="124"/>
    </location>
</feature>
<dbReference type="InterPro" id="IPR023394">
    <property type="entry name" value="Sec7_C_sf"/>
</dbReference>
<dbReference type="GO" id="GO:0005085">
    <property type="term" value="F:guanyl-nucleotide exchange factor activity"/>
    <property type="evidence" value="ECO:0007669"/>
    <property type="project" value="InterPro"/>
</dbReference>
<dbReference type="OMA" id="SGRCEIQ"/>
<dbReference type="GO" id="GO:0005737">
    <property type="term" value="C:cytoplasm"/>
    <property type="evidence" value="ECO:0007669"/>
    <property type="project" value="UniProtKB-SubCell"/>
</dbReference>
<feature type="compositionally biased region" description="Polar residues" evidence="6">
    <location>
        <begin position="313"/>
        <end position="326"/>
    </location>
</feature>
<reference evidence="8" key="1">
    <citation type="submission" date="2007-04" db="EMBL/GenBank/DDBJ databases">
        <title>Annotation of Pediculus humanus corporis strain USDA.</title>
        <authorList>
            <person name="Kirkness E."/>
            <person name="Hannick L."/>
            <person name="Hass B."/>
            <person name="Bruggner R."/>
            <person name="Lawson D."/>
            <person name="Bidwell S."/>
            <person name="Joardar V."/>
            <person name="Caler E."/>
            <person name="Walenz B."/>
            <person name="Inman J."/>
            <person name="Schobel S."/>
            <person name="Galinsky K."/>
            <person name="Amedeo P."/>
            <person name="Strausberg R."/>
        </authorList>
    </citation>
    <scope>NUCLEOTIDE SEQUENCE</scope>
    <source>
        <strain evidence="8">USDA</strain>
    </source>
</reference>
<feature type="compositionally biased region" description="Low complexity" evidence="6">
    <location>
        <begin position="781"/>
        <end position="798"/>
    </location>
</feature>
<dbReference type="OrthoDB" id="430364at2759"/>
<dbReference type="EMBL" id="DS235005">
    <property type="protein sequence ID" value="EEB10285.1"/>
    <property type="molecule type" value="Genomic_DNA"/>
</dbReference>
<keyword evidence="5" id="KW-0175">Coiled coil</keyword>
<dbReference type="PROSITE" id="PS50096">
    <property type="entry name" value="IQ"/>
    <property type="match status" value="1"/>
</dbReference>
<dbReference type="FunCoup" id="E0VA79">
    <property type="interactions" value="461"/>
</dbReference>
<feature type="compositionally biased region" description="Polar residues" evidence="6">
    <location>
        <begin position="245"/>
        <end position="262"/>
    </location>
</feature>
<dbReference type="HOGENOM" id="CLU_004328_1_1_1"/>
<evidence type="ECO:0000313" key="8">
    <source>
        <dbReference type="EMBL" id="EEB10285.1"/>
    </source>
</evidence>
<evidence type="ECO:0000256" key="3">
    <source>
        <dbReference type="ARBA" id="ARBA00022490"/>
    </source>
</evidence>
<dbReference type="EMBL" id="AAZO01000358">
    <property type="status" value="NOT_ANNOTATED_CDS"/>
    <property type="molecule type" value="Genomic_DNA"/>
</dbReference>
<dbReference type="GeneID" id="8232258"/>
<organism>
    <name type="scientific">Pediculus humanus subsp. corporis</name>
    <name type="common">Body louse</name>
    <dbReference type="NCBI Taxonomy" id="121224"/>
    <lineage>
        <taxon>Eukaryota</taxon>
        <taxon>Metazoa</taxon>
        <taxon>Ecdysozoa</taxon>
        <taxon>Arthropoda</taxon>
        <taxon>Hexapoda</taxon>
        <taxon>Insecta</taxon>
        <taxon>Pterygota</taxon>
        <taxon>Neoptera</taxon>
        <taxon>Paraneoptera</taxon>
        <taxon>Psocodea</taxon>
        <taxon>Troctomorpha</taxon>
        <taxon>Phthiraptera</taxon>
        <taxon>Anoplura</taxon>
        <taxon>Pediculidae</taxon>
        <taxon>Pediculus</taxon>
    </lineage>
</organism>
<feature type="compositionally biased region" description="Low complexity" evidence="6">
    <location>
        <begin position="221"/>
        <end position="233"/>
    </location>
</feature>
<feature type="compositionally biased region" description="Polar residues" evidence="6">
    <location>
        <begin position="198"/>
        <end position="220"/>
    </location>
</feature>
<dbReference type="PANTHER" id="PTHR10663">
    <property type="entry name" value="GUANYL-NUCLEOTIDE EXCHANGE FACTOR"/>
    <property type="match status" value="1"/>
</dbReference>
<dbReference type="RefSeq" id="XP_002423023.1">
    <property type="nucleotide sequence ID" value="XM_002422978.1"/>
</dbReference>
<keyword evidence="4" id="KW-0597">Phosphoprotein</keyword>
<feature type="region of interest" description="Disordered" evidence="6">
    <location>
        <begin position="756"/>
        <end position="809"/>
    </location>
</feature>
<sequence length="848" mass="95590">MSAQGNVRMCAGAGYELSQDLLDKQIEVLEKKYGGEKARNAALTIQRAFRRYALTKKFDSITAMAKAERRLSRRLQENFDSEVANFEKELQGGSKFLQARPAPLRSSSMREKRHLDSTSLPRSQSGCCDLGHQSIDYYTPTGLQPCILHTPPLSGSYRDNTHYYTPQEAFTEANHPVSHYPQCTHSSQSLQRDAFGRKSTTVVQRNTPPHQNGNSWNRQGSPSPSSYPSRPNSANKKIPPEVPKRTSSISCRSTPDSLTRTNGLGKAFENGSLSSVQSSGSDSSLSTDRVMAEGSVDMESRNRTSPVWKRKAQPTSPEHNMSDTSADISRKELSNTHTNSYQQVHDHSVTDSQHTLYKYRVGLNLFNKKPERGIAYLIKRGFLSNTPQAVASFLITRKGLSRQMIGEYLGNLQSEFNMEVLQCFSAELDLAGMQIDVALRKFQTYFRMPGEAQKIERLMEVFSQRYCSCNREVVSRLRSPDTVFVLAFAIIMLNTDLHTPNLKPERRMKLEDFIKNLRGIDDCGDIDRDMLSGIYERVKGNEFKPGNDHVTQVMKVQSNIVGKKPNLALPHRRLVCYCRLYELPDMYKKERPGVHQREVFLFNDLLVVTKIFSKKKNSVTYTFRESFPLCGMVVSTFEVPYYQYGIRLSQRVGGKVLITFNARNEHDRCKFAEDLRESISEMDEMENLRIEQELERQKSGRGRGGAPPENRDSGVADVEVCPYSSQAQDDNKRPLIESQLKRSALSNSLLDIHEQFVTEKPQQRRGSVGSLDSGMSISFQSTSASTVSRDSSPQNLQVLGGGGVGPGGFKNTKMMNHQQSFLGGIFAKRERKSSRAGQEECFTRTTEV</sequence>
<name>E0VA79_PEDHC</name>
<keyword evidence="3" id="KW-0963">Cytoplasm</keyword>
<dbReference type="GO" id="GO:0030036">
    <property type="term" value="P:actin cytoskeleton organization"/>
    <property type="evidence" value="ECO:0007669"/>
    <property type="project" value="TreeGrafter"/>
</dbReference>
<accession>E0VA79</accession>
<dbReference type="CDD" id="cd13318">
    <property type="entry name" value="PH_IQSEC"/>
    <property type="match status" value="1"/>
</dbReference>
<dbReference type="PANTHER" id="PTHR10663:SF342">
    <property type="entry name" value="FI21420P1"/>
    <property type="match status" value="1"/>
</dbReference>
<feature type="region of interest" description="Disordered" evidence="6">
    <location>
        <begin position="694"/>
        <end position="716"/>
    </location>
</feature>
<dbReference type="VEuPathDB" id="VectorBase:PHUM029790"/>
<comment type="similarity">
    <text evidence="2">Belongs to the BRAG family.</text>
</comment>
<dbReference type="InParanoid" id="E0VA79"/>
<dbReference type="GO" id="GO:0032012">
    <property type="term" value="P:regulation of ARF protein signal transduction"/>
    <property type="evidence" value="ECO:0007669"/>
    <property type="project" value="InterPro"/>
</dbReference>
<dbReference type="Gene3D" id="2.30.29.30">
    <property type="entry name" value="Pleckstrin-homology domain (PH domain)/Phosphotyrosine-binding domain (PTB)"/>
    <property type="match status" value="1"/>
</dbReference>
<comment type="subcellular location">
    <subcellularLocation>
        <location evidence="1">Cytoplasm</location>
    </subcellularLocation>
</comment>
<dbReference type="KEGG" id="phu:Phum_PHUM029790"/>
<dbReference type="Pfam" id="PF16453">
    <property type="entry name" value="IQ_SEC7_PH"/>
    <property type="match status" value="1"/>
</dbReference>
<reference evidence="8" key="2">
    <citation type="submission" date="2007-04" db="EMBL/GenBank/DDBJ databases">
        <title>The genome of the human body louse.</title>
        <authorList>
            <consortium name="The Human Body Louse Genome Consortium"/>
            <person name="Kirkness E."/>
            <person name="Walenz B."/>
            <person name="Hass B."/>
            <person name="Bruggner R."/>
            <person name="Strausberg R."/>
        </authorList>
    </citation>
    <scope>NUCLEOTIDE SEQUENCE</scope>
    <source>
        <strain evidence="8">USDA</strain>
    </source>
</reference>
<dbReference type="PROSITE" id="PS50190">
    <property type="entry name" value="SEC7"/>
    <property type="match status" value="1"/>
</dbReference>
<dbReference type="InterPro" id="IPR011993">
    <property type="entry name" value="PH-like_dom_sf"/>
</dbReference>
<keyword evidence="10" id="KW-1185">Reference proteome</keyword>
<dbReference type="CDD" id="cd00171">
    <property type="entry name" value="Sec7"/>
    <property type="match status" value="1"/>
</dbReference>
<dbReference type="AlphaFoldDB" id="E0VA79"/>
<feature type="compositionally biased region" description="Gly residues" evidence="6">
    <location>
        <begin position="799"/>
        <end position="808"/>
    </location>
</feature>
<evidence type="ECO:0000256" key="5">
    <source>
        <dbReference type="ARBA" id="ARBA00023054"/>
    </source>
</evidence>
<dbReference type="InterPro" id="IPR033742">
    <property type="entry name" value="IQSEC_PH"/>
</dbReference>
<feature type="region of interest" description="Disordered" evidence="6">
    <location>
        <begin position="196"/>
        <end position="326"/>
    </location>
</feature>
<evidence type="ECO:0000256" key="2">
    <source>
        <dbReference type="ARBA" id="ARBA00006248"/>
    </source>
</evidence>
<evidence type="ECO:0000259" key="7">
    <source>
        <dbReference type="PROSITE" id="PS50190"/>
    </source>
</evidence>
<dbReference type="InterPro" id="IPR035999">
    <property type="entry name" value="Sec7_dom_sf"/>
</dbReference>
<evidence type="ECO:0000313" key="9">
    <source>
        <dbReference type="EnsemblMetazoa" id="PHUM029790-PA"/>
    </source>
</evidence>
<dbReference type="FunFam" id="1.10.220.20:FF:000001">
    <property type="entry name" value="IQ motif and SEC7 domain-containing protein 1"/>
    <property type="match status" value="1"/>
</dbReference>
<protein>
    <submittedName>
        <fullName evidence="8">IQ motif and Sec7 domain-containing protein, putative</fullName>
    </submittedName>
</protein>